<proteinExistence type="predicted"/>
<dbReference type="EMBL" id="JAAAJA010000076">
    <property type="protein sequence ID" value="KAG0263376.1"/>
    <property type="molecule type" value="Genomic_DNA"/>
</dbReference>
<name>A0A9P6Q959_9FUNG</name>
<reference evidence="2" key="1">
    <citation type="journal article" date="2020" name="Fungal Divers.">
        <title>Resolving the Mortierellaceae phylogeny through synthesis of multi-gene phylogenetics and phylogenomics.</title>
        <authorList>
            <person name="Vandepol N."/>
            <person name="Liber J."/>
            <person name="Desiro A."/>
            <person name="Na H."/>
            <person name="Kennedy M."/>
            <person name="Barry K."/>
            <person name="Grigoriev I.V."/>
            <person name="Miller A.N."/>
            <person name="O'Donnell K."/>
            <person name="Stajich J.E."/>
            <person name="Bonito G."/>
        </authorList>
    </citation>
    <scope>NUCLEOTIDE SEQUENCE</scope>
    <source>
        <strain evidence="2">KOD948</strain>
    </source>
</reference>
<evidence type="ECO:0000256" key="1">
    <source>
        <dbReference type="SAM" id="MobiDB-lite"/>
    </source>
</evidence>
<sequence>MASIMPFPNVATHRRMPHLPMPAATPQQEHQSPEQNQTQERLQSQSQIHTQEQEQDNEHLRLPAATPSTQHLLETSHQAAPQKLSQGQLPSSTQSALRTVVQDTTQAHIQDSIIHLQSRATHGVTSLPHGQPTSLGSLSPISSSSSPGMSSHDSNMIKTAFYDAFGCLYHPSAHAKHSLSPSVVALRSGDVTPLMGLSPKGSPLLRPNLGPSAPITPLELADEASAPGYFGLHVPLHSPLHSTGIISRQP</sequence>
<feature type="compositionally biased region" description="Polar residues" evidence="1">
    <location>
        <begin position="25"/>
        <end position="50"/>
    </location>
</feature>
<dbReference type="Proteomes" id="UP000726737">
    <property type="component" value="Unassembled WGS sequence"/>
</dbReference>
<dbReference type="AlphaFoldDB" id="A0A9P6Q959"/>
<organism evidence="2 3">
    <name type="scientific">Mortierella polycephala</name>
    <dbReference type="NCBI Taxonomy" id="41804"/>
    <lineage>
        <taxon>Eukaryota</taxon>
        <taxon>Fungi</taxon>
        <taxon>Fungi incertae sedis</taxon>
        <taxon>Mucoromycota</taxon>
        <taxon>Mortierellomycotina</taxon>
        <taxon>Mortierellomycetes</taxon>
        <taxon>Mortierellales</taxon>
        <taxon>Mortierellaceae</taxon>
        <taxon>Mortierella</taxon>
    </lineage>
</organism>
<feature type="region of interest" description="Disordered" evidence="1">
    <location>
        <begin position="71"/>
        <end position="98"/>
    </location>
</feature>
<feature type="region of interest" description="Disordered" evidence="1">
    <location>
        <begin position="1"/>
        <end position="59"/>
    </location>
</feature>
<dbReference type="OrthoDB" id="2433577at2759"/>
<protein>
    <submittedName>
        <fullName evidence="2">Uncharacterized protein</fullName>
    </submittedName>
</protein>
<gene>
    <name evidence="2" type="ORF">BG011_008898</name>
</gene>
<feature type="compositionally biased region" description="Low complexity" evidence="1">
    <location>
        <begin position="134"/>
        <end position="151"/>
    </location>
</feature>
<accession>A0A9P6Q959</accession>
<keyword evidence="3" id="KW-1185">Reference proteome</keyword>
<evidence type="ECO:0000313" key="2">
    <source>
        <dbReference type="EMBL" id="KAG0263376.1"/>
    </source>
</evidence>
<comment type="caution">
    <text evidence="2">The sequence shown here is derived from an EMBL/GenBank/DDBJ whole genome shotgun (WGS) entry which is preliminary data.</text>
</comment>
<evidence type="ECO:0000313" key="3">
    <source>
        <dbReference type="Proteomes" id="UP000726737"/>
    </source>
</evidence>
<feature type="region of interest" description="Disordered" evidence="1">
    <location>
        <begin position="121"/>
        <end position="152"/>
    </location>
</feature>